<name>A0A1D9NZ10_9FIRM</name>
<accession>A0A1D9NZ10</accession>
<dbReference type="AlphaFoldDB" id="A0A1D9NZ10"/>
<proteinExistence type="predicted"/>
<dbReference type="Proteomes" id="UP000179284">
    <property type="component" value="Chromosome I"/>
</dbReference>
<feature type="domain" description="Glycosyltransferase 2-like" evidence="1">
    <location>
        <begin position="9"/>
        <end position="131"/>
    </location>
</feature>
<evidence type="ECO:0000313" key="2">
    <source>
        <dbReference type="EMBL" id="AOZ95451.1"/>
    </source>
</evidence>
<dbReference type="GO" id="GO:0016758">
    <property type="term" value="F:hexosyltransferase activity"/>
    <property type="evidence" value="ECO:0007669"/>
    <property type="project" value="UniProtKB-ARBA"/>
</dbReference>
<protein>
    <submittedName>
        <fullName evidence="2">Glycosyl transferase GT2 family</fullName>
    </submittedName>
</protein>
<dbReference type="RefSeq" id="WP_071175225.1">
    <property type="nucleotide sequence ID" value="NZ_CP017831.1"/>
</dbReference>
<dbReference type="KEGG" id="bhu:bhn_I0417"/>
<dbReference type="PANTHER" id="PTHR22916">
    <property type="entry name" value="GLYCOSYLTRANSFERASE"/>
    <property type="match status" value="1"/>
</dbReference>
<keyword evidence="3" id="KW-1185">Reference proteome</keyword>
<dbReference type="SUPFAM" id="SSF53448">
    <property type="entry name" value="Nucleotide-diphospho-sugar transferases"/>
    <property type="match status" value="1"/>
</dbReference>
<dbReference type="EMBL" id="CP017831">
    <property type="protein sequence ID" value="AOZ95451.1"/>
    <property type="molecule type" value="Genomic_DNA"/>
</dbReference>
<keyword evidence="2" id="KW-0808">Transferase</keyword>
<organism evidence="2 3">
    <name type="scientific">Butyrivibrio hungatei</name>
    <dbReference type="NCBI Taxonomy" id="185008"/>
    <lineage>
        <taxon>Bacteria</taxon>
        <taxon>Bacillati</taxon>
        <taxon>Bacillota</taxon>
        <taxon>Clostridia</taxon>
        <taxon>Lachnospirales</taxon>
        <taxon>Lachnospiraceae</taxon>
        <taxon>Butyrivibrio</taxon>
    </lineage>
</organism>
<dbReference type="InterPro" id="IPR001173">
    <property type="entry name" value="Glyco_trans_2-like"/>
</dbReference>
<evidence type="ECO:0000313" key="3">
    <source>
        <dbReference type="Proteomes" id="UP000179284"/>
    </source>
</evidence>
<sequence>MSEKQIDVSIYMLTYFHEKYIRQAIESVLAQKTQYTYELVISDDFSQDGTRDILREYAEKYPDIIRVNLNDENIGIPKNIYKARSMCRGRYITALSGDDYWINDQKIETEVRFLDEHPQYVAAFNGIELRMDDSTTAYDVIPRDKSQFNREYSLKDYEKCEPLGTHGFFMRNYFLTEEGREYFAQAQQISKFVDDAVDEVLILKKGPVYILDIITDAHRVVSSTEDKKNYNSRYSRLEKFGHHIGLLNGMSERWGDEIDFSGWYAEYYATGFLSMLVSRDFKGYKKIMATIPKRYKGIFWKALPKMFAFVFNRFKRVKPTA</sequence>
<gene>
    <name evidence="2" type="ORF">bhn_I0417</name>
</gene>
<dbReference type="PANTHER" id="PTHR22916:SF3">
    <property type="entry name" value="UDP-GLCNAC:BETAGAL BETA-1,3-N-ACETYLGLUCOSAMINYLTRANSFERASE-LIKE PROTEIN 1"/>
    <property type="match status" value="1"/>
</dbReference>
<dbReference type="Pfam" id="PF00535">
    <property type="entry name" value="Glycos_transf_2"/>
    <property type="match status" value="1"/>
</dbReference>
<dbReference type="OrthoDB" id="199095at2"/>
<reference evidence="3" key="1">
    <citation type="submission" date="2016-10" db="EMBL/GenBank/DDBJ databases">
        <title>The complete genome sequence of the rumen bacterium Butyrivibrio hungatei MB2003.</title>
        <authorList>
            <person name="Palevich N."/>
            <person name="Kelly W.J."/>
            <person name="Leahy S.C."/>
            <person name="Altermann E."/>
            <person name="Rakonjac J."/>
            <person name="Attwood G.T."/>
        </authorList>
    </citation>
    <scope>NUCLEOTIDE SEQUENCE [LARGE SCALE GENOMIC DNA]</scope>
    <source>
        <strain evidence="3">MB2003</strain>
    </source>
</reference>
<dbReference type="Gene3D" id="3.90.550.10">
    <property type="entry name" value="Spore Coat Polysaccharide Biosynthesis Protein SpsA, Chain A"/>
    <property type="match status" value="1"/>
</dbReference>
<evidence type="ECO:0000259" key="1">
    <source>
        <dbReference type="Pfam" id="PF00535"/>
    </source>
</evidence>
<dbReference type="InterPro" id="IPR029044">
    <property type="entry name" value="Nucleotide-diphossugar_trans"/>
</dbReference>